<keyword evidence="2" id="KW-0732">Signal</keyword>
<reference evidence="5" key="1">
    <citation type="submission" date="2022-11" db="UniProtKB">
        <authorList>
            <consortium name="WormBaseParasite"/>
        </authorList>
    </citation>
    <scope>IDENTIFICATION</scope>
</reference>
<dbReference type="InterPro" id="IPR051428">
    <property type="entry name" value="Sphingo_Act-Surfact_Prot"/>
</dbReference>
<keyword evidence="1" id="KW-1015">Disulfide bond</keyword>
<dbReference type="AlphaFoldDB" id="A0A914WHX6"/>
<protein>
    <submittedName>
        <fullName evidence="5">Saposin B-type domain-containing protein</fullName>
    </submittedName>
</protein>
<dbReference type="PROSITE" id="PS50015">
    <property type="entry name" value="SAP_B"/>
    <property type="match status" value="2"/>
</dbReference>
<evidence type="ECO:0000259" key="3">
    <source>
        <dbReference type="PROSITE" id="PS50015"/>
    </source>
</evidence>
<dbReference type="Gene3D" id="1.10.225.10">
    <property type="entry name" value="Saposin-like"/>
    <property type="match status" value="2"/>
</dbReference>
<proteinExistence type="predicted"/>
<feature type="signal peptide" evidence="2">
    <location>
        <begin position="1"/>
        <end position="18"/>
    </location>
</feature>
<dbReference type="InterPro" id="IPR011001">
    <property type="entry name" value="Saposin-like"/>
</dbReference>
<keyword evidence="4" id="KW-1185">Reference proteome</keyword>
<feature type="domain" description="Saposin B-type" evidence="3">
    <location>
        <begin position="29"/>
        <end position="120"/>
    </location>
</feature>
<evidence type="ECO:0000313" key="4">
    <source>
        <dbReference type="Proteomes" id="UP000887566"/>
    </source>
</evidence>
<accession>A0A914WHX6</accession>
<evidence type="ECO:0000313" key="5">
    <source>
        <dbReference type="WBParaSite" id="PSAMB.scaffold420size51939.g5634.t1"/>
    </source>
</evidence>
<dbReference type="Proteomes" id="UP000887566">
    <property type="component" value="Unplaced"/>
</dbReference>
<evidence type="ECO:0000256" key="2">
    <source>
        <dbReference type="SAM" id="SignalP"/>
    </source>
</evidence>
<evidence type="ECO:0000256" key="1">
    <source>
        <dbReference type="ARBA" id="ARBA00023157"/>
    </source>
</evidence>
<organism evidence="4 5">
    <name type="scientific">Plectus sambesii</name>
    <dbReference type="NCBI Taxonomy" id="2011161"/>
    <lineage>
        <taxon>Eukaryota</taxon>
        <taxon>Metazoa</taxon>
        <taxon>Ecdysozoa</taxon>
        <taxon>Nematoda</taxon>
        <taxon>Chromadorea</taxon>
        <taxon>Plectida</taxon>
        <taxon>Plectina</taxon>
        <taxon>Plectoidea</taxon>
        <taxon>Plectidae</taxon>
        <taxon>Plectus</taxon>
    </lineage>
</organism>
<dbReference type="PANTHER" id="PTHR11480">
    <property type="entry name" value="SAPOSIN-RELATED"/>
    <property type="match status" value="1"/>
</dbReference>
<dbReference type="WBParaSite" id="PSAMB.scaffold420size51939.g5634.t1">
    <property type="protein sequence ID" value="PSAMB.scaffold420size51939.g5634.t1"/>
    <property type="gene ID" value="PSAMB.scaffold420size51939.g5634"/>
</dbReference>
<dbReference type="InterPro" id="IPR008139">
    <property type="entry name" value="SaposinB_dom"/>
</dbReference>
<sequence>MYVIAALTLLALAAVSQAARCDGSAGSADSQCCFACEILLNEVLREDFFHQIHNANDAKVALERACDVIGIHFEDDATCRMWVDANYVSIYNQLDGSLRNHTDPHARTICTNINECPPQRMTQRNSVKNIECTICEAIFTEVKKEIPQVGTLTKDVLEGLVKKACDKLGGAISSFCTQALDGVLDAALDFINKEGNDFDVKQLCLSIKMCKS</sequence>
<name>A0A914WHX6_9BILA</name>
<dbReference type="SUPFAM" id="SSF47862">
    <property type="entry name" value="Saposin"/>
    <property type="match status" value="1"/>
</dbReference>
<dbReference type="SMART" id="SM00741">
    <property type="entry name" value="SapB"/>
    <property type="match status" value="2"/>
</dbReference>
<feature type="domain" description="Saposin B-type" evidence="3">
    <location>
        <begin position="128"/>
        <end position="212"/>
    </location>
</feature>
<feature type="chain" id="PRO_5036788238" evidence="2">
    <location>
        <begin position="19"/>
        <end position="212"/>
    </location>
</feature>